<dbReference type="InterPro" id="IPR010985">
    <property type="entry name" value="Ribbon_hlx_hlx"/>
</dbReference>
<accession>A0A6M0RD26</accession>
<name>A0A6M0RD26_9CYAN</name>
<feature type="compositionally biased region" description="Polar residues" evidence="1">
    <location>
        <begin position="29"/>
        <end position="43"/>
    </location>
</feature>
<sequence length="101" mass="10876">MNLDDVFAAAQSKPPVKKGKSKAPKAESTDTPESKPQAQSNSEILADILAPTDAPERNIRFTADLPESLHRRLTMAAATSGKRKVDIVRAVLDAVLPQVNE</sequence>
<dbReference type="EMBL" id="QXHD01000001">
    <property type="protein sequence ID" value="NEZ54207.1"/>
    <property type="molecule type" value="Genomic_DNA"/>
</dbReference>
<reference evidence="2 3" key="1">
    <citation type="journal article" date="2020" name="Microb. Ecol.">
        <title>Ecogenomics of the Marine Benthic Filamentous Cyanobacterium Adonisia.</title>
        <authorList>
            <person name="Walter J.M."/>
            <person name="Coutinho F.H."/>
            <person name="Leomil L."/>
            <person name="Hargreaves P.I."/>
            <person name="Campeao M.E."/>
            <person name="Vieira V.V."/>
            <person name="Silva B.S."/>
            <person name="Fistarol G.O."/>
            <person name="Salomon P.S."/>
            <person name="Sawabe T."/>
            <person name="Mino S."/>
            <person name="Hosokawa M."/>
            <person name="Miyashita H."/>
            <person name="Maruyama F."/>
            <person name="van Verk M.C."/>
            <person name="Dutilh B.E."/>
            <person name="Thompson C.C."/>
            <person name="Thompson F.L."/>
        </authorList>
    </citation>
    <scope>NUCLEOTIDE SEQUENCE [LARGE SCALE GENOMIC DNA]</scope>
    <source>
        <strain evidence="2 3">CCMR0081</strain>
    </source>
</reference>
<organism evidence="2 3">
    <name type="scientific">Adonisia turfae CCMR0081</name>
    <dbReference type="NCBI Taxonomy" id="2292702"/>
    <lineage>
        <taxon>Bacteria</taxon>
        <taxon>Bacillati</taxon>
        <taxon>Cyanobacteriota</taxon>
        <taxon>Adonisia</taxon>
        <taxon>Adonisia turfae</taxon>
    </lineage>
</organism>
<dbReference type="GO" id="GO:0006355">
    <property type="term" value="P:regulation of DNA-templated transcription"/>
    <property type="evidence" value="ECO:0007669"/>
    <property type="project" value="InterPro"/>
</dbReference>
<keyword evidence="3" id="KW-1185">Reference proteome</keyword>
<dbReference type="RefSeq" id="WP_163695313.1">
    <property type="nucleotide sequence ID" value="NZ_QXHD01000001.1"/>
</dbReference>
<gene>
    <name evidence="2" type="ORF">DXZ20_00495</name>
</gene>
<evidence type="ECO:0000256" key="1">
    <source>
        <dbReference type="SAM" id="MobiDB-lite"/>
    </source>
</evidence>
<evidence type="ECO:0000313" key="2">
    <source>
        <dbReference type="EMBL" id="NEZ54207.1"/>
    </source>
</evidence>
<evidence type="ECO:0000313" key="3">
    <source>
        <dbReference type="Proteomes" id="UP000481033"/>
    </source>
</evidence>
<dbReference type="AlphaFoldDB" id="A0A6M0RD26"/>
<protein>
    <submittedName>
        <fullName evidence="2">CopG family transcriptional regulator</fullName>
    </submittedName>
</protein>
<proteinExistence type="predicted"/>
<comment type="caution">
    <text evidence="2">The sequence shown here is derived from an EMBL/GenBank/DDBJ whole genome shotgun (WGS) entry which is preliminary data.</text>
</comment>
<dbReference type="Proteomes" id="UP000481033">
    <property type="component" value="Unassembled WGS sequence"/>
</dbReference>
<feature type="region of interest" description="Disordered" evidence="1">
    <location>
        <begin position="1"/>
        <end position="44"/>
    </location>
</feature>
<dbReference type="SUPFAM" id="SSF47598">
    <property type="entry name" value="Ribbon-helix-helix"/>
    <property type="match status" value="1"/>
</dbReference>